<dbReference type="NCBIfam" id="NF000840">
    <property type="entry name" value="PRK00071.1-3"/>
    <property type="match status" value="1"/>
</dbReference>
<organism evidence="9">
    <name type="scientific">hydrothermal vent metagenome</name>
    <dbReference type="NCBI Taxonomy" id="652676"/>
    <lineage>
        <taxon>unclassified sequences</taxon>
        <taxon>metagenomes</taxon>
        <taxon>ecological metagenomes</taxon>
    </lineage>
</organism>
<dbReference type="EC" id="2.7.7.18" evidence="9"/>
<evidence type="ECO:0000259" key="8">
    <source>
        <dbReference type="Pfam" id="PF01467"/>
    </source>
</evidence>
<dbReference type="NCBIfam" id="TIGR00125">
    <property type="entry name" value="cyt_tran_rel"/>
    <property type="match status" value="1"/>
</dbReference>
<dbReference type="AlphaFoldDB" id="A0A3B0V7E1"/>
<name>A0A3B0V7E1_9ZZZZ</name>
<protein>
    <submittedName>
        <fullName evidence="9">Nicotinate-nucleotide adenylyltransferase</fullName>
        <ecNumber evidence="9">2.7.7.18</ecNumber>
    </submittedName>
</protein>
<keyword evidence="4 9" id="KW-0548">Nucleotidyltransferase</keyword>
<evidence type="ECO:0000256" key="4">
    <source>
        <dbReference type="ARBA" id="ARBA00022695"/>
    </source>
</evidence>
<keyword evidence="2" id="KW-0662">Pyridine nucleotide biosynthesis</keyword>
<feature type="domain" description="Cytidyltransferase-like" evidence="8">
    <location>
        <begin position="1"/>
        <end position="181"/>
    </location>
</feature>
<keyword evidence="7" id="KW-0520">NAD</keyword>
<evidence type="ECO:0000256" key="1">
    <source>
        <dbReference type="ARBA" id="ARBA00004790"/>
    </source>
</evidence>
<dbReference type="NCBIfam" id="TIGR00482">
    <property type="entry name" value="nicotinate (nicotinamide) nucleotide adenylyltransferase"/>
    <property type="match status" value="1"/>
</dbReference>
<dbReference type="InterPro" id="IPR005248">
    <property type="entry name" value="NadD/NMNAT"/>
</dbReference>
<keyword evidence="5" id="KW-0547">Nucleotide-binding</keyword>
<dbReference type="PANTHER" id="PTHR39321:SF3">
    <property type="entry name" value="PHOSPHOPANTETHEINE ADENYLYLTRANSFERASE"/>
    <property type="match status" value="1"/>
</dbReference>
<accession>A0A3B0V7E1</accession>
<dbReference type="GO" id="GO:0009435">
    <property type="term" value="P:NAD+ biosynthetic process"/>
    <property type="evidence" value="ECO:0007669"/>
    <property type="project" value="UniProtKB-UniPathway"/>
</dbReference>
<dbReference type="CDD" id="cd02165">
    <property type="entry name" value="NMNAT"/>
    <property type="match status" value="1"/>
</dbReference>
<dbReference type="Pfam" id="PF01467">
    <property type="entry name" value="CTP_transf_like"/>
    <property type="match status" value="1"/>
</dbReference>
<dbReference type="NCBIfam" id="NF000839">
    <property type="entry name" value="PRK00071.1-1"/>
    <property type="match status" value="1"/>
</dbReference>
<gene>
    <name evidence="9" type="ORF">MNBD_DELTA04-1783</name>
</gene>
<dbReference type="GO" id="GO:0004515">
    <property type="term" value="F:nicotinate-nucleotide adenylyltransferase activity"/>
    <property type="evidence" value="ECO:0007669"/>
    <property type="project" value="UniProtKB-EC"/>
</dbReference>
<dbReference type="GO" id="GO:0005524">
    <property type="term" value="F:ATP binding"/>
    <property type="evidence" value="ECO:0007669"/>
    <property type="project" value="UniProtKB-KW"/>
</dbReference>
<keyword evidence="6" id="KW-0067">ATP-binding</keyword>
<evidence type="ECO:0000256" key="7">
    <source>
        <dbReference type="ARBA" id="ARBA00023027"/>
    </source>
</evidence>
<dbReference type="PANTHER" id="PTHR39321">
    <property type="entry name" value="NICOTINATE-NUCLEOTIDE ADENYLYLTRANSFERASE-RELATED"/>
    <property type="match status" value="1"/>
</dbReference>
<dbReference type="HAMAP" id="MF_00244">
    <property type="entry name" value="NaMN_adenylyltr"/>
    <property type="match status" value="1"/>
</dbReference>
<dbReference type="UniPathway" id="UPA00253"/>
<proteinExistence type="inferred from homology"/>
<evidence type="ECO:0000313" key="9">
    <source>
        <dbReference type="EMBL" id="VAW38861.1"/>
    </source>
</evidence>
<dbReference type="SUPFAM" id="SSF52374">
    <property type="entry name" value="Nucleotidylyl transferase"/>
    <property type="match status" value="1"/>
</dbReference>
<keyword evidence="3 9" id="KW-0808">Transferase</keyword>
<evidence type="ECO:0000256" key="2">
    <source>
        <dbReference type="ARBA" id="ARBA00022642"/>
    </source>
</evidence>
<evidence type="ECO:0000256" key="3">
    <source>
        <dbReference type="ARBA" id="ARBA00022679"/>
    </source>
</evidence>
<sequence length="214" mass="23957">MFGGTFDPVHEGHLSAARDVLAGYRLDRLLFIPAAYPPHKRQPAAAYSHRVAMLELALAGRPRMSISLLEAERQAPSYTVDTLRELRTRLGPQEFYLIIGADSFRELHLWYRYADLLRLADFVVVARPGVPAVDLAEAVALMPGHFTFDEQRQAWCRDDGSRIFYFADAHSGVSSSEIRKRLARGEPVETLLPPAVLHYIKLHGLYGVNSSLTG</sequence>
<reference evidence="9" key="1">
    <citation type="submission" date="2018-06" db="EMBL/GenBank/DDBJ databases">
        <authorList>
            <person name="Zhirakovskaya E."/>
        </authorList>
    </citation>
    <scope>NUCLEOTIDE SEQUENCE</scope>
</reference>
<evidence type="ECO:0000256" key="6">
    <source>
        <dbReference type="ARBA" id="ARBA00022840"/>
    </source>
</evidence>
<dbReference type="InterPro" id="IPR004821">
    <property type="entry name" value="Cyt_trans-like"/>
</dbReference>
<dbReference type="Gene3D" id="3.40.50.620">
    <property type="entry name" value="HUPs"/>
    <property type="match status" value="1"/>
</dbReference>
<evidence type="ECO:0000256" key="5">
    <source>
        <dbReference type="ARBA" id="ARBA00022741"/>
    </source>
</evidence>
<dbReference type="InterPro" id="IPR014729">
    <property type="entry name" value="Rossmann-like_a/b/a_fold"/>
</dbReference>
<dbReference type="EMBL" id="UOEY01000064">
    <property type="protein sequence ID" value="VAW38861.1"/>
    <property type="molecule type" value="Genomic_DNA"/>
</dbReference>
<comment type="pathway">
    <text evidence="1">Cofactor biosynthesis; NAD(+) biosynthesis.</text>
</comment>